<dbReference type="InterPro" id="IPR050270">
    <property type="entry name" value="DegV_domain_contain"/>
</dbReference>
<evidence type="ECO:0000256" key="1">
    <source>
        <dbReference type="ARBA" id="ARBA00023121"/>
    </source>
</evidence>
<name>A0A0S7BH29_9CHLR</name>
<keyword evidence="3" id="KW-1185">Reference proteome</keyword>
<dbReference type="SUPFAM" id="SSF82549">
    <property type="entry name" value="DAK1/DegV-like"/>
    <property type="match status" value="1"/>
</dbReference>
<evidence type="ECO:0000313" key="2">
    <source>
        <dbReference type="EMBL" id="GAP13029.1"/>
    </source>
</evidence>
<gene>
    <name evidence="2" type="ORF">LARV_00770</name>
</gene>
<dbReference type="Pfam" id="PF02645">
    <property type="entry name" value="DegV"/>
    <property type="match status" value="1"/>
</dbReference>
<dbReference type="OrthoDB" id="5429275at2"/>
<dbReference type="GO" id="GO:0008289">
    <property type="term" value="F:lipid binding"/>
    <property type="evidence" value="ECO:0007669"/>
    <property type="project" value="UniProtKB-KW"/>
</dbReference>
<reference evidence="2" key="1">
    <citation type="submission" date="2015-07" db="EMBL/GenBank/DDBJ databases">
        <title>Draft Genome Sequences of Anaerolinea thermolimosa IMO-1, Bellilinea caldifistulae GOMI-1, Leptolinea tardivitalis YMTK-2, Levilinea saccharolytica KIBI-1,Longilinea arvoryzae KOME-1, Previously Described as Members of the Anaerolineaceae (Chloroflexi).</title>
        <authorList>
            <person name="Sekiguchi Y."/>
            <person name="Ohashi A."/>
            <person name="Matsuura N."/>
            <person name="Tourlousse M.D."/>
        </authorList>
    </citation>
    <scope>NUCLEOTIDE SEQUENCE [LARGE SCALE GENOMIC DNA]</scope>
    <source>
        <strain evidence="2">KOME-1</strain>
    </source>
</reference>
<dbReference type="NCBIfam" id="TIGR00762">
    <property type="entry name" value="DegV"/>
    <property type="match status" value="1"/>
</dbReference>
<dbReference type="AlphaFoldDB" id="A0A0S7BH29"/>
<dbReference type="STRING" id="360412.LARV_00770"/>
<protein>
    <submittedName>
        <fullName evidence="2">EDD domain protein, DegV family</fullName>
    </submittedName>
</protein>
<dbReference type="EMBL" id="DF967972">
    <property type="protein sequence ID" value="GAP13029.1"/>
    <property type="molecule type" value="Genomic_DNA"/>
</dbReference>
<dbReference type="PANTHER" id="PTHR33434">
    <property type="entry name" value="DEGV DOMAIN-CONTAINING PROTEIN DR_1986-RELATED"/>
    <property type="match status" value="1"/>
</dbReference>
<dbReference type="PANTHER" id="PTHR33434:SF2">
    <property type="entry name" value="FATTY ACID-BINDING PROTEIN TM_1468"/>
    <property type="match status" value="1"/>
</dbReference>
<dbReference type="Gene3D" id="3.40.50.10170">
    <property type="match status" value="1"/>
</dbReference>
<dbReference type="Gene3D" id="3.30.1180.10">
    <property type="match status" value="1"/>
</dbReference>
<evidence type="ECO:0000313" key="3">
    <source>
        <dbReference type="Proteomes" id="UP000055060"/>
    </source>
</evidence>
<dbReference type="Proteomes" id="UP000055060">
    <property type="component" value="Unassembled WGS sequence"/>
</dbReference>
<accession>A0A0S7BH29</accession>
<keyword evidence="1" id="KW-0446">Lipid-binding</keyword>
<dbReference type="PROSITE" id="PS51482">
    <property type="entry name" value="DEGV"/>
    <property type="match status" value="1"/>
</dbReference>
<organism evidence="2">
    <name type="scientific">Longilinea arvoryzae</name>
    <dbReference type="NCBI Taxonomy" id="360412"/>
    <lineage>
        <taxon>Bacteria</taxon>
        <taxon>Bacillati</taxon>
        <taxon>Chloroflexota</taxon>
        <taxon>Anaerolineae</taxon>
        <taxon>Anaerolineales</taxon>
        <taxon>Anaerolineaceae</taxon>
        <taxon>Longilinea</taxon>
    </lineage>
</organism>
<dbReference type="InterPro" id="IPR043168">
    <property type="entry name" value="DegV_C"/>
</dbReference>
<sequence>MDENRIAILTDSTCDVPQALIDRYNISVIPHVVIWGNEQYRDRVDIQPEDFYKRLVTDPQRPTSSQAGIPDFTEAYEKAASRGAKEIIILTVSSAMSGAYQMAQKAARLVKIPVSVVDSKGPTMTLGWQVLAAARAVAAGLDVKGVLNAVDAVRKNMVQVVAMDTLEYLQKGGRIGNAVKWVGGLLQVKPLVSINHQTGLVEPVGLARTHKSLVEMLYSKFFDSLKSTENLHVAVLHGNVMQEAEALAGRIQKEFHPVELLVNITGPVLGINTGPGALALCGYSEG</sequence>
<dbReference type="RefSeq" id="WP_075072397.1">
    <property type="nucleotide sequence ID" value="NZ_DF967972.1"/>
</dbReference>
<proteinExistence type="predicted"/>
<dbReference type="InterPro" id="IPR003797">
    <property type="entry name" value="DegV"/>
</dbReference>